<comment type="caution">
    <text evidence="10">The sequence shown here is derived from an EMBL/GenBank/DDBJ whole genome shotgun (WGS) entry which is preliminary data.</text>
</comment>
<evidence type="ECO:0000256" key="3">
    <source>
        <dbReference type="ARBA" id="ARBA00009695"/>
    </source>
</evidence>
<feature type="domain" description="RecX second three-helical" evidence="7">
    <location>
        <begin position="107"/>
        <end position="148"/>
    </location>
</feature>
<name>A0ABS2EPR8_9LACO</name>
<organism evidence="10 11">
    <name type="scientific">Limosilactobacillus alvi</name>
    <dbReference type="NCBI Taxonomy" id="990412"/>
    <lineage>
        <taxon>Bacteria</taxon>
        <taxon>Bacillati</taxon>
        <taxon>Bacillota</taxon>
        <taxon>Bacilli</taxon>
        <taxon>Lactobacillales</taxon>
        <taxon>Lactobacillaceae</taxon>
        <taxon>Limosilactobacillus</taxon>
    </lineage>
</organism>
<evidence type="ECO:0000313" key="11">
    <source>
        <dbReference type="Proteomes" id="UP000776629"/>
    </source>
</evidence>
<dbReference type="Gene3D" id="1.10.10.10">
    <property type="entry name" value="Winged helix-like DNA-binding domain superfamily/Winged helix DNA-binding domain"/>
    <property type="match status" value="4"/>
</dbReference>
<dbReference type="InterPro" id="IPR053926">
    <property type="entry name" value="RecX_HTH_1st"/>
</dbReference>
<evidence type="ECO:0000256" key="6">
    <source>
        <dbReference type="HAMAP-Rule" id="MF_01114"/>
    </source>
</evidence>
<dbReference type="PANTHER" id="PTHR33602:SF1">
    <property type="entry name" value="REGULATORY PROTEIN RECX FAMILY PROTEIN"/>
    <property type="match status" value="1"/>
</dbReference>
<dbReference type="RefSeq" id="WP_204776789.1">
    <property type="nucleotide sequence ID" value="NZ_JACJJQ010000032.1"/>
</dbReference>
<accession>A0ABS2EPR8</accession>
<dbReference type="PANTHER" id="PTHR33602">
    <property type="entry name" value="REGULATORY PROTEIN RECX FAMILY PROTEIN"/>
    <property type="match status" value="1"/>
</dbReference>
<dbReference type="InterPro" id="IPR053924">
    <property type="entry name" value="RecX_HTH_2nd"/>
</dbReference>
<evidence type="ECO:0000259" key="8">
    <source>
        <dbReference type="Pfam" id="PF21981"/>
    </source>
</evidence>
<dbReference type="Pfam" id="PF21981">
    <property type="entry name" value="RecX_HTH3"/>
    <property type="match status" value="2"/>
</dbReference>
<gene>
    <name evidence="6 10" type="primary">recX</name>
    <name evidence="10" type="ORF">H5993_07005</name>
</gene>
<sequence length="266" mass="30550">MAQITKIAAQKRPGRYNIYLNGKYAFPVAESVLVKHRLMKGMELTQEEVAQITTDDAIAQAYGKALDFLSYQLRTEAEVTKKLLKEDVPPERIEPVLKQLRANQLLDDQAYAAAYVRTVMNTELKGPTVIRRKLRAKRVGELQIDAALEQFTSERQLENATKLAQKLFRRYAKQPARRQQEKVYQGLITQGYGGDIAKEATRVATPAEPTVDTTDLLDREGEKIWTRYARRTSGYELTMKVKQALFRKGFDYDEIEAWVNQRSEEE</sequence>
<evidence type="ECO:0000256" key="4">
    <source>
        <dbReference type="ARBA" id="ARBA00018111"/>
    </source>
</evidence>
<evidence type="ECO:0000256" key="5">
    <source>
        <dbReference type="ARBA" id="ARBA00022490"/>
    </source>
</evidence>
<keyword evidence="5 6" id="KW-0963">Cytoplasm</keyword>
<dbReference type="InterPro" id="IPR053925">
    <property type="entry name" value="RecX_HTH_3rd"/>
</dbReference>
<dbReference type="EMBL" id="JACJJQ010000032">
    <property type="protein sequence ID" value="MBM6754502.1"/>
    <property type="molecule type" value="Genomic_DNA"/>
</dbReference>
<keyword evidence="11" id="KW-1185">Reference proteome</keyword>
<evidence type="ECO:0000259" key="7">
    <source>
        <dbReference type="Pfam" id="PF02631"/>
    </source>
</evidence>
<proteinExistence type="inferred from homology"/>
<comment type="subcellular location">
    <subcellularLocation>
        <location evidence="2 6">Cytoplasm</location>
    </subcellularLocation>
</comment>
<dbReference type="Proteomes" id="UP000776629">
    <property type="component" value="Unassembled WGS sequence"/>
</dbReference>
<reference evidence="10 11" key="1">
    <citation type="journal article" date="2021" name="Sci. Rep.">
        <title>The distribution of antibiotic resistance genes in chicken gut microbiota commensals.</title>
        <authorList>
            <person name="Juricova H."/>
            <person name="Matiasovicova J."/>
            <person name="Kubasova T."/>
            <person name="Cejkova D."/>
            <person name="Rychlik I."/>
        </authorList>
    </citation>
    <scope>NUCLEOTIDE SEQUENCE [LARGE SCALE GENOMIC DNA]</scope>
    <source>
        <strain evidence="10 11">An810</strain>
    </source>
</reference>
<evidence type="ECO:0000259" key="9">
    <source>
        <dbReference type="Pfam" id="PF21982"/>
    </source>
</evidence>
<dbReference type="HAMAP" id="MF_01114">
    <property type="entry name" value="RecX"/>
    <property type="match status" value="1"/>
</dbReference>
<comment type="similarity">
    <text evidence="3 6">Belongs to the RecX family.</text>
</comment>
<feature type="domain" description="RecX third three-helical" evidence="8">
    <location>
        <begin position="215"/>
        <end position="258"/>
    </location>
</feature>
<dbReference type="Pfam" id="PF21982">
    <property type="entry name" value="RecX_HTH1"/>
    <property type="match status" value="1"/>
</dbReference>
<evidence type="ECO:0000313" key="10">
    <source>
        <dbReference type="EMBL" id="MBM6754502.1"/>
    </source>
</evidence>
<dbReference type="InterPro" id="IPR003783">
    <property type="entry name" value="Regulatory_RecX"/>
</dbReference>
<dbReference type="InterPro" id="IPR036388">
    <property type="entry name" value="WH-like_DNA-bd_sf"/>
</dbReference>
<protein>
    <recommendedName>
        <fullName evidence="4 6">Regulatory protein RecX</fullName>
    </recommendedName>
</protein>
<feature type="domain" description="RecX first three-helical" evidence="9">
    <location>
        <begin position="61"/>
        <end position="100"/>
    </location>
</feature>
<dbReference type="Pfam" id="PF02631">
    <property type="entry name" value="RecX_HTH2"/>
    <property type="match status" value="1"/>
</dbReference>
<evidence type="ECO:0000256" key="1">
    <source>
        <dbReference type="ARBA" id="ARBA00003529"/>
    </source>
</evidence>
<comment type="function">
    <text evidence="1 6">Modulates RecA activity.</text>
</comment>
<evidence type="ECO:0000256" key="2">
    <source>
        <dbReference type="ARBA" id="ARBA00004496"/>
    </source>
</evidence>
<dbReference type="NCBIfam" id="NF010733">
    <property type="entry name" value="PRK14135.1"/>
    <property type="match status" value="1"/>
</dbReference>
<feature type="domain" description="RecX third three-helical" evidence="8">
    <location>
        <begin position="155"/>
        <end position="200"/>
    </location>
</feature>